<dbReference type="RefSeq" id="WP_196898795.1">
    <property type="nucleotide sequence ID" value="NZ_CALBIY010000102.1"/>
</dbReference>
<feature type="signal peptide" evidence="1">
    <location>
        <begin position="1"/>
        <end position="32"/>
    </location>
</feature>
<dbReference type="AlphaFoldDB" id="A0A350P6U6"/>
<protein>
    <submittedName>
        <fullName evidence="2">Uncharacterized protein</fullName>
    </submittedName>
</protein>
<organism evidence="2 4">
    <name type="scientific">Alteromonas australica</name>
    <dbReference type="NCBI Taxonomy" id="589873"/>
    <lineage>
        <taxon>Bacteria</taxon>
        <taxon>Pseudomonadati</taxon>
        <taxon>Pseudomonadota</taxon>
        <taxon>Gammaproteobacteria</taxon>
        <taxon>Alteromonadales</taxon>
        <taxon>Alteromonadaceae</taxon>
        <taxon>Alteromonas/Salinimonas group</taxon>
        <taxon>Alteromonas</taxon>
    </lineage>
</organism>
<name>A0A350P6U6_9ALTE</name>
<evidence type="ECO:0000256" key="1">
    <source>
        <dbReference type="SAM" id="SignalP"/>
    </source>
</evidence>
<dbReference type="Proteomes" id="UP000263517">
    <property type="component" value="Unassembled WGS sequence"/>
</dbReference>
<evidence type="ECO:0000313" key="5">
    <source>
        <dbReference type="Proteomes" id="UP000264779"/>
    </source>
</evidence>
<sequence>MSFSFSWYRRRHFFILSAAFSLWYCLSSHAHADSTPSSDISVSVFSTYPSDQLATSCNDISPLGACIEDGISPDLFINIIKEKGWFKAVMAFNELYDYELLIAHMNTLSDKGRVVHFLEMTLLWRGMEINSTSVDTESHQDHDGKSSDSKEDIATRLLSRWYAKSDENHLFTTDFLYSALEASDYTRSLKVPQKLGDFTRFDTQLYPDPFKGAVTRYIHPTFEDALIDVTVYPLIAKASANRDTLLQQALHDDWKKASEVAHARGLNLSKDKPLTTFTANPRATGWRIAMKAESQTSDTIYATTYVFTQHDKIIKISTTFPTALSDPIARTLMETIEVPTPSPLMEQVRQLLN</sequence>
<dbReference type="Proteomes" id="UP000264779">
    <property type="component" value="Unassembled WGS sequence"/>
</dbReference>
<gene>
    <name evidence="2" type="ORF">DCW74_14915</name>
    <name evidence="3" type="ORF">DEB45_09950</name>
</gene>
<accession>A0A350P6U6</accession>
<dbReference type="EMBL" id="DNAN01000523">
    <property type="protein sequence ID" value="HAW77013.1"/>
    <property type="molecule type" value="Genomic_DNA"/>
</dbReference>
<evidence type="ECO:0000313" key="2">
    <source>
        <dbReference type="EMBL" id="HAW77013.1"/>
    </source>
</evidence>
<evidence type="ECO:0000313" key="4">
    <source>
        <dbReference type="Proteomes" id="UP000263517"/>
    </source>
</evidence>
<keyword evidence="1" id="KW-0732">Signal</keyword>
<feature type="chain" id="PRO_5036064064" evidence="1">
    <location>
        <begin position="33"/>
        <end position="353"/>
    </location>
</feature>
<reference evidence="4 5" key="1">
    <citation type="journal article" date="2018" name="Nat. Biotechnol.">
        <title>A standardized bacterial taxonomy based on genome phylogeny substantially revises the tree of life.</title>
        <authorList>
            <person name="Parks D.H."/>
            <person name="Chuvochina M."/>
            <person name="Waite D.W."/>
            <person name="Rinke C."/>
            <person name="Skarshewski A."/>
            <person name="Chaumeil P.A."/>
            <person name="Hugenholtz P."/>
        </authorList>
    </citation>
    <scope>NUCLEOTIDE SEQUENCE [LARGE SCALE GENOMIC DNA]</scope>
    <source>
        <strain evidence="3">UBA11621</strain>
        <strain evidence="2">UBA11978</strain>
    </source>
</reference>
<dbReference type="EMBL" id="DONK01000143">
    <property type="protein sequence ID" value="HBU51570.1"/>
    <property type="molecule type" value="Genomic_DNA"/>
</dbReference>
<proteinExistence type="predicted"/>
<comment type="caution">
    <text evidence="2">The sequence shown here is derived from an EMBL/GenBank/DDBJ whole genome shotgun (WGS) entry which is preliminary data.</text>
</comment>
<evidence type="ECO:0000313" key="3">
    <source>
        <dbReference type="EMBL" id="HBU51570.1"/>
    </source>
</evidence>